<evidence type="ECO:0000313" key="1">
    <source>
        <dbReference type="EMBL" id="KKL84524.1"/>
    </source>
</evidence>
<dbReference type="AlphaFoldDB" id="A0A0F9FDP6"/>
<protein>
    <submittedName>
        <fullName evidence="1">Uncharacterized protein</fullName>
    </submittedName>
</protein>
<proteinExistence type="predicted"/>
<comment type="caution">
    <text evidence="1">The sequence shown here is derived from an EMBL/GenBank/DDBJ whole genome shotgun (WGS) entry which is preliminary data.</text>
</comment>
<organism evidence="1">
    <name type="scientific">marine sediment metagenome</name>
    <dbReference type="NCBI Taxonomy" id="412755"/>
    <lineage>
        <taxon>unclassified sequences</taxon>
        <taxon>metagenomes</taxon>
        <taxon>ecological metagenomes</taxon>
    </lineage>
</organism>
<reference evidence="1" key="1">
    <citation type="journal article" date="2015" name="Nature">
        <title>Complex archaea that bridge the gap between prokaryotes and eukaryotes.</title>
        <authorList>
            <person name="Spang A."/>
            <person name="Saw J.H."/>
            <person name="Jorgensen S.L."/>
            <person name="Zaremba-Niedzwiedzka K."/>
            <person name="Martijn J."/>
            <person name="Lind A.E."/>
            <person name="van Eijk R."/>
            <person name="Schleper C."/>
            <person name="Guy L."/>
            <person name="Ettema T.J."/>
        </authorList>
    </citation>
    <scope>NUCLEOTIDE SEQUENCE</scope>
</reference>
<dbReference type="EMBL" id="LAZR01021675">
    <property type="protein sequence ID" value="KKL84524.1"/>
    <property type="molecule type" value="Genomic_DNA"/>
</dbReference>
<name>A0A0F9FDP6_9ZZZZ</name>
<gene>
    <name evidence="1" type="ORF">LCGC14_1963900</name>
</gene>
<accession>A0A0F9FDP6</accession>
<sequence length="109" mass="12252">MKTGWIAYARFDPYDPSGDGHSLIVIRADHLGRSFVKSMVLEKISEGVSVVPDIQPFIPHHEVPDFLRAMMDAAWEIGLRPSGYEDHANELSAVRDHLADMRKLAKIPN</sequence>